<proteinExistence type="inferred from homology"/>
<dbReference type="InterPro" id="IPR019734">
    <property type="entry name" value="TPR_rpt"/>
</dbReference>
<evidence type="ECO:0000256" key="4">
    <source>
        <dbReference type="ARBA" id="ARBA00023242"/>
    </source>
</evidence>
<dbReference type="GO" id="GO:0003714">
    <property type="term" value="F:transcription corepressor activity"/>
    <property type="evidence" value="ECO:0007669"/>
    <property type="project" value="TreeGrafter"/>
</dbReference>
<evidence type="ECO:0000313" key="10">
    <source>
        <dbReference type="Proteomes" id="UP000243579"/>
    </source>
</evidence>
<dbReference type="InterPro" id="IPR004127">
    <property type="entry name" value="Prefoldin_subunit_alpha"/>
</dbReference>
<dbReference type="Gene3D" id="1.25.40.10">
    <property type="entry name" value="Tetratricopeptide repeat domain"/>
    <property type="match status" value="1"/>
</dbReference>
<dbReference type="NCBIfam" id="TIGR00293">
    <property type="entry name" value="prefoldin subunit alpha"/>
    <property type="match status" value="1"/>
</dbReference>
<dbReference type="OrthoDB" id="2423701at2759"/>
<keyword evidence="3 6" id="KW-0802">TPR repeat</keyword>
<dbReference type="AlphaFoldDB" id="A0A1V9YZC3"/>
<name>A0A1V9YZC3_ACHHY</name>
<protein>
    <submittedName>
        <fullName evidence="9">Uncharacterized protein</fullName>
    </submittedName>
</protein>
<keyword evidence="7" id="KW-0175">Coiled coil</keyword>
<evidence type="ECO:0000256" key="8">
    <source>
        <dbReference type="SAM" id="MobiDB-lite"/>
    </source>
</evidence>
<dbReference type="Pfam" id="PF02996">
    <property type="entry name" value="Prefoldin"/>
    <property type="match status" value="1"/>
</dbReference>
<dbReference type="SMART" id="SM00028">
    <property type="entry name" value="TPR"/>
    <property type="match status" value="3"/>
</dbReference>
<keyword evidence="4" id="KW-0539">Nucleus</keyword>
<feature type="repeat" description="TPR" evidence="6">
    <location>
        <begin position="318"/>
        <end position="351"/>
    </location>
</feature>
<accession>A0A1V9YZC3</accession>
<dbReference type="CDD" id="cd23159">
    <property type="entry name" value="Prefoldin_URI1"/>
    <property type="match status" value="1"/>
</dbReference>
<comment type="subcellular location">
    <subcellularLocation>
        <location evidence="1">Nucleus</location>
    </subcellularLocation>
</comment>
<evidence type="ECO:0000256" key="6">
    <source>
        <dbReference type="PROSITE-ProRule" id="PRU00339"/>
    </source>
</evidence>
<dbReference type="Gene3D" id="1.10.287.370">
    <property type="match status" value="1"/>
</dbReference>
<dbReference type="SUPFAM" id="SSF46579">
    <property type="entry name" value="Prefoldin"/>
    <property type="match status" value="1"/>
</dbReference>
<evidence type="ECO:0000256" key="3">
    <source>
        <dbReference type="ARBA" id="ARBA00022803"/>
    </source>
</evidence>
<gene>
    <name evidence="9" type="ORF">ACHHYP_05048</name>
</gene>
<dbReference type="InterPro" id="IPR052255">
    <property type="entry name" value="RNA_pol_II_subunit5-mediator"/>
</dbReference>
<dbReference type="PROSITE" id="PS50005">
    <property type="entry name" value="TPR"/>
    <property type="match status" value="2"/>
</dbReference>
<feature type="repeat" description="TPR" evidence="6">
    <location>
        <begin position="250"/>
        <end position="283"/>
    </location>
</feature>
<dbReference type="Pfam" id="PF07719">
    <property type="entry name" value="TPR_2"/>
    <property type="match status" value="2"/>
</dbReference>
<comment type="similarity">
    <text evidence="5">Belongs to the RNA polymerase II subunit 5-mediating protein family.</text>
</comment>
<dbReference type="GO" id="GO:0019212">
    <property type="term" value="F:phosphatase inhibitor activity"/>
    <property type="evidence" value="ECO:0007669"/>
    <property type="project" value="TreeGrafter"/>
</dbReference>
<reference evidence="9 10" key="1">
    <citation type="journal article" date="2014" name="Genome Biol. Evol.">
        <title>The secreted proteins of Achlya hypogyna and Thraustotheca clavata identify the ancestral oomycete secretome and reveal gene acquisitions by horizontal gene transfer.</title>
        <authorList>
            <person name="Misner I."/>
            <person name="Blouin N."/>
            <person name="Leonard G."/>
            <person name="Richards T.A."/>
            <person name="Lane C.E."/>
        </authorList>
    </citation>
    <scope>NUCLEOTIDE SEQUENCE [LARGE SCALE GENOMIC DNA]</scope>
    <source>
        <strain evidence="9 10">ATCC 48635</strain>
    </source>
</reference>
<feature type="region of interest" description="Disordered" evidence="8">
    <location>
        <begin position="23"/>
        <end position="49"/>
    </location>
</feature>
<comment type="caution">
    <text evidence="9">The sequence shown here is derived from an EMBL/GenBank/DDBJ whole genome shotgun (WGS) entry which is preliminary data.</text>
</comment>
<evidence type="ECO:0000256" key="5">
    <source>
        <dbReference type="ARBA" id="ARBA00038295"/>
    </source>
</evidence>
<evidence type="ECO:0000256" key="7">
    <source>
        <dbReference type="SAM" id="Coils"/>
    </source>
</evidence>
<evidence type="ECO:0000256" key="1">
    <source>
        <dbReference type="ARBA" id="ARBA00004123"/>
    </source>
</evidence>
<evidence type="ECO:0000256" key="2">
    <source>
        <dbReference type="ARBA" id="ARBA00022737"/>
    </source>
</evidence>
<dbReference type="PANTHER" id="PTHR15111">
    <property type="entry name" value="RNA POLYMERASE II SUBUNIT 5-MEDIATING PROTEIN NNX3"/>
    <property type="match status" value="1"/>
</dbReference>
<keyword evidence="10" id="KW-1185">Reference proteome</keyword>
<feature type="coiled-coil region" evidence="7">
    <location>
        <begin position="176"/>
        <end position="239"/>
    </location>
</feature>
<keyword evidence="2" id="KW-0677">Repeat</keyword>
<dbReference type="STRING" id="1202772.A0A1V9YZC3"/>
<dbReference type="SUPFAM" id="SSF48452">
    <property type="entry name" value="TPR-like"/>
    <property type="match status" value="1"/>
</dbReference>
<feature type="region of interest" description="Disordered" evidence="8">
    <location>
        <begin position="391"/>
        <end position="424"/>
    </location>
</feature>
<dbReference type="InterPro" id="IPR011990">
    <property type="entry name" value="TPR-like_helical_dom_sf"/>
</dbReference>
<sequence>MVIAIFNMSNYAKWDKILRDFDEEEQAGEGPAPAKMTPTKPRLSSKPNQLREDMREAAEKIHALETDLKEYDALASVLDDLPKKLSHEIMVPLGKQAFIPGSIVHANEIMAHLGGDHFAKKTAIETQDMVARRQKNITSQIDAQKEWLASLHDKLHDVDHVLRLKKIYEDENIQEIKQSEEESDELLRAKDATAEDYEEYFEVENEEARKAEASDAWSWEEAMQRIEELEKTEADADQDAFFVDPKVTKAEGFKQQGNAAFASTNYQSAMEYYSKALALQPSSHTLFGNRSAAYFNLRRFDLALDDALKAVALEPQWPKGHFRQGQALGELGRFAEAAAAFEKALALKPSDKSSAAQAATMRAKAKAQEDAENLRVTAASHAFSGRVLERGLAPPAPTAGAVPEAAPAKRVSRFKAMRQGQTFE</sequence>
<organism evidence="9 10">
    <name type="scientific">Achlya hypogyna</name>
    <name type="common">Oomycete</name>
    <name type="synonym">Protoachlya hypogyna</name>
    <dbReference type="NCBI Taxonomy" id="1202772"/>
    <lineage>
        <taxon>Eukaryota</taxon>
        <taxon>Sar</taxon>
        <taxon>Stramenopiles</taxon>
        <taxon>Oomycota</taxon>
        <taxon>Saprolegniomycetes</taxon>
        <taxon>Saprolegniales</taxon>
        <taxon>Achlyaceae</taxon>
        <taxon>Achlya</taxon>
    </lineage>
</organism>
<dbReference type="InterPro" id="IPR009053">
    <property type="entry name" value="Prefoldin"/>
</dbReference>
<dbReference type="Proteomes" id="UP000243579">
    <property type="component" value="Unassembled WGS sequence"/>
</dbReference>
<evidence type="ECO:0000313" key="9">
    <source>
        <dbReference type="EMBL" id="OQR91051.1"/>
    </source>
</evidence>
<dbReference type="EMBL" id="JNBR01000559">
    <property type="protein sequence ID" value="OQR91051.1"/>
    <property type="molecule type" value="Genomic_DNA"/>
</dbReference>
<dbReference type="InterPro" id="IPR013105">
    <property type="entry name" value="TPR_2"/>
</dbReference>
<dbReference type="GO" id="GO:0003682">
    <property type="term" value="F:chromatin binding"/>
    <property type="evidence" value="ECO:0007669"/>
    <property type="project" value="TreeGrafter"/>
</dbReference>
<dbReference type="GO" id="GO:0000122">
    <property type="term" value="P:negative regulation of transcription by RNA polymerase II"/>
    <property type="evidence" value="ECO:0007669"/>
    <property type="project" value="TreeGrafter"/>
</dbReference>
<dbReference type="PANTHER" id="PTHR15111:SF0">
    <property type="entry name" value="UNCONVENTIONAL PREFOLDIN RPB5 INTERACTOR 1"/>
    <property type="match status" value="1"/>
</dbReference>
<dbReference type="GO" id="GO:0005634">
    <property type="term" value="C:nucleus"/>
    <property type="evidence" value="ECO:0007669"/>
    <property type="project" value="UniProtKB-SubCell"/>
</dbReference>